<dbReference type="PANTHER" id="PTHR45640:SF7">
    <property type="entry name" value="HEAT SHOCK PROTEIN BETA-1"/>
    <property type="match status" value="1"/>
</dbReference>
<dbReference type="InterPro" id="IPR008978">
    <property type="entry name" value="HSP20-like_chaperone"/>
</dbReference>
<evidence type="ECO:0000256" key="1">
    <source>
        <dbReference type="PROSITE-ProRule" id="PRU00285"/>
    </source>
</evidence>
<feature type="region of interest" description="Disordered" evidence="3">
    <location>
        <begin position="192"/>
        <end position="272"/>
    </location>
</feature>
<dbReference type="GO" id="GO:0042026">
    <property type="term" value="P:protein refolding"/>
    <property type="evidence" value="ECO:0007669"/>
    <property type="project" value="TreeGrafter"/>
</dbReference>
<dbReference type="Gene3D" id="2.60.40.790">
    <property type="match status" value="1"/>
</dbReference>
<dbReference type="GO" id="GO:0005634">
    <property type="term" value="C:nucleus"/>
    <property type="evidence" value="ECO:0007669"/>
    <property type="project" value="TreeGrafter"/>
</dbReference>
<dbReference type="InterPro" id="IPR001436">
    <property type="entry name" value="Alpha-crystallin/sHSP_animal"/>
</dbReference>
<evidence type="ECO:0000259" key="4">
    <source>
        <dbReference type="PROSITE" id="PS01031"/>
    </source>
</evidence>
<evidence type="ECO:0000313" key="5">
    <source>
        <dbReference type="EMBL" id="CAL1615717.1"/>
    </source>
</evidence>
<feature type="domain" description="SHSP" evidence="4">
    <location>
        <begin position="79"/>
        <end position="188"/>
    </location>
</feature>
<organism evidence="5 6">
    <name type="scientific">Knipowitschia caucasica</name>
    <name type="common">Caucasian dwarf goby</name>
    <name type="synonym">Pomatoschistus caucasicus</name>
    <dbReference type="NCBI Taxonomy" id="637954"/>
    <lineage>
        <taxon>Eukaryota</taxon>
        <taxon>Metazoa</taxon>
        <taxon>Chordata</taxon>
        <taxon>Craniata</taxon>
        <taxon>Vertebrata</taxon>
        <taxon>Euteleostomi</taxon>
        <taxon>Actinopterygii</taxon>
        <taxon>Neopterygii</taxon>
        <taxon>Teleostei</taxon>
        <taxon>Neoteleostei</taxon>
        <taxon>Acanthomorphata</taxon>
        <taxon>Gobiaria</taxon>
        <taxon>Gobiiformes</taxon>
        <taxon>Gobioidei</taxon>
        <taxon>Gobiidae</taxon>
        <taxon>Gobiinae</taxon>
        <taxon>Knipowitschia</taxon>
    </lineage>
</organism>
<feature type="compositionally biased region" description="Basic and acidic residues" evidence="3">
    <location>
        <begin position="234"/>
        <end position="245"/>
    </location>
</feature>
<keyword evidence="6" id="KW-1185">Reference proteome</keyword>
<dbReference type="PROSITE" id="PS01031">
    <property type="entry name" value="SHSP"/>
    <property type="match status" value="1"/>
</dbReference>
<reference evidence="5 6" key="1">
    <citation type="submission" date="2024-04" db="EMBL/GenBank/DDBJ databases">
        <authorList>
            <person name="Waldvogel A.-M."/>
            <person name="Schoenle A."/>
        </authorList>
    </citation>
    <scope>NUCLEOTIDE SEQUENCE [LARGE SCALE GENOMIC DNA]</scope>
</reference>
<dbReference type="AlphaFoldDB" id="A0AAV2MQ83"/>
<evidence type="ECO:0000256" key="3">
    <source>
        <dbReference type="SAM" id="MobiDB-lite"/>
    </source>
</evidence>
<sequence length="272" mass="30566">MNDQVKGRQSSSEHGTAGPWYPLRKWWIEPSRCFNQDSGLLPLLDLGGPRRTDWLERSLWPHDWLWYSPGPLFVPHISGSMRQAGPSSPSSDAERFMWRVCLDLSHFSPSEITLSVKDGLLQVQGRHEERPDQHGFVARCFTRKYRLPAEMDACSLVSWFSVDGILTVEAPVAEPSVPASVIIPIKVEAASAEDQKEMEDQEESKAAEAHVDSSANGGVQEGDERDEREEREEREERPEVSRDQEGTEPEEIPTSGGEHDACKGCEISQEII</sequence>
<dbReference type="GO" id="GO:0051082">
    <property type="term" value="F:unfolded protein binding"/>
    <property type="evidence" value="ECO:0007669"/>
    <property type="project" value="TreeGrafter"/>
</dbReference>
<dbReference type="PANTHER" id="PTHR45640">
    <property type="entry name" value="HEAT SHOCK PROTEIN HSP-12.2-RELATED"/>
    <property type="match status" value="1"/>
</dbReference>
<evidence type="ECO:0000256" key="2">
    <source>
        <dbReference type="RuleBase" id="RU003616"/>
    </source>
</evidence>
<dbReference type="GO" id="GO:0005737">
    <property type="term" value="C:cytoplasm"/>
    <property type="evidence" value="ECO:0007669"/>
    <property type="project" value="TreeGrafter"/>
</dbReference>
<dbReference type="Proteomes" id="UP001497482">
    <property type="component" value="Chromosome 9"/>
</dbReference>
<dbReference type="InterPro" id="IPR002068">
    <property type="entry name" value="A-crystallin/Hsp20_dom"/>
</dbReference>
<dbReference type="SUPFAM" id="SSF49764">
    <property type="entry name" value="HSP20-like chaperones"/>
    <property type="match status" value="1"/>
</dbReference>
<protein>
    <recommendedName>
        <fullName evidence="4">SHSP domain-containing protein</fullName>
    </recommendedName>
</protein>
<dbReference type="Pfam" id="PF00011">
    <property type="entry name" value="HSP20"/>
    <property type="match status" value="1"/>
</dbReference>
<gene>
    <name evidence="5" type="ORF">KC01_LOCUS41609</name>
</gene>
<proteinExistence type="inferred from homology"/>
<feature type="compositionally biased region" description="Acidic residues" evidence="3">
    <location>
        <begin position="221"/>
        <end position="233"/>
    </location>
</feature>
<dbReference type="GO" id="GO:0043066">
    <property type="term" value="P:negative regulation of apoptotic process"/>
    <property type="evidence" value="ECO:0007669"/>
    <property type="project" value="TreeGrafter"/>
</dbReference>
<comment type="similarity">
    <text evidence="1 2">Belongs to the small heat shock protein (HSP20) family.</text>
</comment>
<evidence type="ECO:0000313" key="6">
    <source>
        <dbReference type="Proteomes" id="UP001497482"/>
    </source>
</evidence>
<dbReference type="EMBL" id="OZ035831">
    <property type="protein sequence ID" value="CAL1615717.1"/>
    <property type="molecule type" value="Genomic_DNA"/>
</dbReference>
<accession>A0AAV2MQ83</accession>
<name>A0AAV2MQ83_KNICA</name>
<dbReference type="GO" id="GO:0009408">
    <property type="term" value="P:response to heat"/>
    <property type="evidence" value="ECO:0007669"/>
    <property type="project" value="TreeGrafter"/>
</dbReference>
<dbReference type="PRINTS" id="PR00299">
    <property type="entry name" value="ACRYSTALLIN"/>
</dbReference>